<dbReference type="InterPro" id="IPR025370">
    <property type="entry name" value="SgrR_HTH_N"/>
</dbReference>
<evidence type="ECO:0000256" key="1">
    <source>
        <dbReference type="ARBA" id="ARBA00023125"/>
    </source>
</evidence>
<reference evidence="4 5" key="1">
    <citation type="submission" date="2020-08" db="EMBL/GenBank/DDBJ databases">
        <title>Cohnella phylogeny.</title>
        <authorList>
            <person name="Dunlap C."/>
        </authorList>
    </citation>
    <scope>NUCLEOTIDE SEQUENCE [LARGE SCALE GENOMIC DNA]</scope>
    <source>
        <strain evidence="4 5">DSM 103658</strain>
    </source>
</reference>
<organism evidence="4 5">
    <name type="scientific">Cohnella lubricantis</name>
    <dbReference type="NCBI Taxonomy" id="2163172"/>
    <lineage>
        <taxon>Bacteria</taxon>
        <taxon>Bacillati</taxon>
        <taxon>Bacillota</taxon>
        <taxon>Bacilli</taxon>
        <taxon>Bacillales</taxon>
        <taxon>Paenibacillaceae</taxon>
        <taxon>Cohnella</taxon>
    </lineage>
</organism>
<dbReference type="AlphaFoldDB" id="A0A841TEL2"/>
<keyword evidence="5" id="KW-1185">Reference proteome</keyword>
<dbReference type="Pfam" id="PF00496">
    <property type="entry name" value="SBP_bac_5"/>
    <property type="match status" value="1"/>
</dbReference>
<dbReference type="PANTHER" id="PTHR30290">
    <property type="entry name" value="PERIPLASMIC BINDING COMPONENT OF ABC TRANSPORTER"/>
    <property type="match status" value="1"/>
</dbReference>
<dbReference type="Gene3D" id="3.40.190.10">
    <property type="entry name" value="Periplasmic binding protein-like II"/>
    <property type="match status" value="1"/>
</dbReference>
<evidence type="ECO:0000313" key="4">
    <source>
        <dbReference type="EMBL" id="MBB6679714.1"/>
    </source>
</evidence>
<dbReference type="PANTHER" id="PTHR30290:SF72">
    <property type="entry name" value="HTH-TYPE TRANSCRIPTIONAL REGULATOR SGRR"/>
    <property type="match status" value="1"/>
</dbReference>
<dbReference type="Pfam" id="PF12793">
    <property type="entry name" value="SgrR_N"/>
    <property type="match status" value="1"/>
</dbReference>
<accession>A0A841TEL2</accession>
<dbReference type="RefSeq" id="WP_185180971.1">
    <property type="nucleotide sequence ID" value="NZ_CBCSEP010000022.1"/>
</dbReference>
<name>A0A841TEL2_9BACL</name>
<gene>
    <name evidence="4" type="ORF">H4Q31_20735</name>
</gene>
<dbReference type="Proteomes" id="UP000574133">
    <property type="component" value="Unassembled WGS sequence"/>
</dbReference>
<dbReference type="InterPro" id="IPR039424">
    <property type="entry name" value="SBP_5"/>
</dbReference>
<dbReference type="GO" id="GO:1904680">
    <property type="term" value="F:peptide transmembrane transporter activity"/>
    <property type="evidence" value="ECO:0007669"/>
    <property type="project" value="TreeGrafter"/>
</dbReference>
<dbReference type="Gene3D" id="3.10.105.10">
    <property type="entry name" value="Dipeptide-binding Protein, Domain 3"/>
    <property type="match status" value="1"/>
</dbReference>
<keyword evidence="1" id="KW-0238">DNA-binding</keyword>
<dbReference type="InterPro" id="IPR000914">
    <property type="entry name" value="SBP_5_dom"/>
</dbReference>
<feature type="domain" description="Solute-binding protein family 5" evidence="2">
    <location>
        <begin position="182"/>
        <end position="493"/>
    </location>
</feature>
<evidence type="ECO:0000259" key="2">
    <source>
        <dbReference type="Pfam" id="PF00496"/>
    </source>
</evidence>
<comment type="caution">
    <text evidence="4">The sequence shown here is derived from an EMBL/GenBank/DDBJ whole genome shotgun (WGS) entry which is preliminary data.</text>
</comment>
<evidence type="ECO:0000313" key="5">
    <source>
        <dbReference type="Proteomes" id="UP000574133"/>
    </source>
</evidence>
<dbReference type="EMBL" id="JACJVN010000100">
    <property type="protein sequence ID" value="MBB6679714.1"/>
    <property type="molecule type" value="Genomic_DNA"/>
</dbReference>
<evidence type="ECO:0000259" key="3">
    <source>
        <dbReference type="Pfam" id="PF12793"/>
    </source>
</evidence>
<dbReference type="GO" id="GO:0015833">
    <property type="term" value="P:peptide transport"/>
    <property type="evidence" value="ECO:0007669"/>
    <property type="project" value="TreeGrafter"/>
</dbReference>
<protein>
    <submittedName>
        <fullName evidence="4">SgrR family transcriptional regulator</fullName>
    </submittedName>
</protein>
<dbReference type="SUPFAM" id="SSF53850">
    <property type="entry name" value="Periplasmic binding protein-like II"/>
    <property type="match status" value="1"/>
</dbReference>
<feature type="domain" description="Transcriptional regulator SgrR N-terminal HTH" evidence="3">
    <location>
        <begin position="19"/>
        <end position="103"/>
    </location>
</feature>
<proteinExistence type="predicted"/>
<sequence>MRVSEDYLALRSAFPDYREGEAFGVSMEDVANVLFCTPKNAKLIIKKWIELNWVRFVSGRGRGHRSELVFLLSSAAIILSEAQERVRRGDVQSAFDWLRANEQLAAVRPQFQEWLAGYFGFKSEEEPGDRVVEMLRLPIYREIVSLDPAEAVYSFDSHLIQQIYSRLVEYDASTGQFSPAVSYCWTPNEDATEWIFDLRKGVLFHDGQELTAEDVKASLLRLRRGAFAHSWLTDGIREIEILSRYRVKIALAAPIRCFLLYMSHTAASIVPARALAESETEPLPLPVGSGPYRVAERHAGKCVLEAFSSYFGYRGMMDRIEIIIVPENEAEACFGTSPGVLTVVTGEFEAPSTPEFPLAQTVTGVLTMTLNLKKDGPLQQSGLRKALACGIDRRKLVDELGEPRAYPANGFHLGLPEAGEDLRFRPEEAREVLRHAAYDGQELHLFTFGRHEPDAYWLQAQYASIGIRITVHIVTLSELIEPQTIAGADMILFEAVLSEGPIRLLEYWQSDRSFLRSSLSEKTAAEVDRLTNAFLADAGDQAEDRWRDAVERTLLESNSCVVLATKAVWTIYDRSLQGVRINARGWVDFDAIWYQQ</sequence>
<dbReference type="GO" id="GO:0003677">
    <property type="term" value="F:DNA binding"/>
    <property type="evidence" value="ECO:0007669"/>
    <property type="project" value="UniProtKB-KW"/>
</dbReference>